<proteinExistence type="inferred from homology"/>
<keyword evidence="10" id="KW-1185">Reference proteome</keyword>
<comment type="caution">
    <text evidence="9">The sequence shown here is derived from an EMBL/GenBank/DDBJ whole genome shotgun (WGS) entry which is preliminary data.</text>
</comment>
<dbReference type="SUPFAM" id="SSF48452">
    <property type="entry name" value="TPR-like"/>
    <property type="match status" value="1"/>
</dbReference>
<comment type="subcellular location">
    <subcellularLocation>
        <location evidence="1">Cell outer membrane</location>
    </subcellularLocation>
</comment>
<evidence type="ECO:0000256" key="5">
    <source>
        <dbReference type="ARBA" id="ARBA00023237"/>
    </source>
</evidence>
<dbReference type="EMBL" id="JAHESE010000028">
    <property type="protein sequence ID" value="MBT1710970.1"/>
    <property type="molecule type" value="Genomic_DNA"/>
</dbReference>
<accession>A0AAP2GVR2</accession>
<keyword evidence="5" id="KW-0998">Cell outer membrane</keyword>
<evidence type="ECO:0000256" key="6">
    <source>
        <dbReference type="SAM" id="MobiDB-lite"/>
    </source>
</evidence>
<feature type="region of interest" description="Disordered" evidence="6">
    <location>
        <begin position="469"/>
        <end position="492"/>
    </location>
</feature>
<feature type="domain" description="RagB/SusD" evidence="7">
    <location>
        <begin position="355"/>
        <end position="488"/>
    </location>
</feature>
<feature type="compositionally biased region" description="Polar residues" evidence="6">
    <location>
        <begin position="479"/>
        <end position="492"/>
    </location>
</feature>
<dbReference type="Pfam" id="PF07980">
    <property type="entry name" value="SusD_RagB"/>
    <property type="match status" value="1"/>
</dbReference>
<evidence type="ECO:0000256" key="1">
    <source>
        <dbReference type="ARBA" id="ARBA00004442"/>
    </source>
</evidence>
<dbReference type="CDD" id="cd08977">
    <property type="entry name" value="SusD"/>
    <property type="match status" value="1"/>
</dbReference>
<feature type="domain" description="SusD-like N-terminal" evidence="8">
    <location>
        <begin position="23"/>
        <end position="221"/>
    </location>
</feature>
<dbReference type="InterPro" id="IPR011990">
    <property type="entry name" value="TPR-like_helical_dom_sf"/>
</dbReference>
<name>A0AAP2GVR2_9BACT</name>
<organism evidence="9 10">
    <name type="scientific">Dawidia cretensis</name>
    <dbReference type="NCBI Taxonomy" id="2782350"/>
    <lineage>
        <taxon>Bacteria</taxon>
        <taxon>Pseudomonadati</taxon>
        <taxon>Bacteroidota</taxon>
        <taxon>Cytophagia</taxon>
        <taxon>Cytophagales</taxon>
        <taxon>Chryseotaleaceae</taxon>
        <taxon>Dawidia</taxon>
    </lineage>
</organism>
<protein>
    <submittedName>
        <fullName evidence="9">RagB/SusD family nutrient uptake outer membrane protein</fullName>
    </submittedName>
</protein>
<comment type="similarity">
    <text evidence="2">Belongs to the SusD family.</text>
</comment>
<sequence>MKKYIIPFTFALLAMLQWSCEDMLDVDPPSELKEEDVLTDNGIRSLLFSAYREVQVSTPSRWLIQIGEVTTDVAYNTDGGENLQMAQLINFTWDPTLATLQDDNWAPFYRSIRNVNLLLDLLPRSQSSEANKALFAAEGHMLRGYAFAHLYSLFGSVPLRNWRPAPGESVQLARASDEEIQSFIEAELLAAIPDLPDPGKEQAFGRANKGMAWAILAKFYLNTRQWQKAADAAQEVIGFGYYDLFDDFETMFRVENEGNREMIMVIPCLNVDGYGNWWQAGAMPNNFRSSPDNPYWVWKNTMAIFATQYRLRSAFVNTFDFAKDVRARLILRSFVNADGATVNLAAQTDNCRSLKYFDPATVGNNSGNDVPVIRYADILLTRAEAMNELDGPSQDALDLINEVRTRAGLDDITLAEAVDKETLRNFILRERGWEFVSEAKRREDLLRHDKFILSAQGRGAAATDKHKLFPFPQSERDSNPISGQNPGYEVTQ</sequence>
<evidence type="ECO:0000259" key="7">
    <source>
        <dbReference type="Pfam" id="PF07980"/>
    </source>
</evidence>
<reference evidence="9 10" key="1">
    <citation type="submission" date="2021-05" db="EMBL/GenBank/DDBJ databases">
        <title>A Polyphasic approach of four new species of the genus Ohtaekwangia: Ohtaekwangia histidinii sp. nov., Ohtaekwangia cretensis sp. nov., Ohtaekwangia indiensis sp. nov., Ohtaekwangia reichenbachii sp. nov. from diverse environment.</title>
        <authorList>
            <person name="Octaviana S."/>
        </authorList>
    </citation>
    <scope>NUCLEOTIDE SEQUENCE [LARGE SCALE GENOMIC DNA]</scope>
    <source>
        <strain evidence="9 10">PWU5</strain>
    </source>
</reference>
<keyword evidence="3" id="KW-0732">Signal</keyword>
<keyword evidence="4" id="KW-0472">Membrane</keyword>
<dbReference type="Gene3D" id="1.25.40.390">
    <property type="match status" value="1"/>
</dbReference>
<dbReference type="AlphaFoldDB" id="A0AAP2GVR2"/>
<dbReference type="GO" id="GO:0009279">
    <property type="term" value="C:cell outer membrane"/>
    <property type="evidence" value="ECO:0007669"/>
    <property type="project" value="UniProtKB-SubCell"/>
</dbReference>
<dbReference type="Pfam" id="PF14322">
    <property type="entry name" value="SusD-like_3"/>
    <property type="match status" value="1"/>
</dbReference>
<gene>
    <name evidence="9" type="ORF">KK062_22195</name>
</gene>
<evidence type="ECO:0000256" key="2">
    <source>
        <dbReference type="ARBA" id="ARBA00006275"/>
    </source>
</evidence>
<evidence type="ECO:0000259" key="8">
    <source>
        <dbReference type="Pfam" id="PF14322"/>
    </source>
</evidence>
<evidence type="ECO:0000256" key="4">
    <source>
        <dbReference type="ARBA" id="ARBA00023136"/>
    </source>
</evidence>
<evidence type="ECO:0000313" key="10">
    <source>
        <dbReference type="Proteomes" id="UP001319080"/>
    </source>
</evidence>
<dbReference type="RefSeq" id="WP_254086548.1">
    <property type="nucleotide sequence ID" value="NZ_JAHESE010000028.1"/>
</dbReference>
<evidence type="ECO:0000313" key="9">
    <source>
        <dbReference type="EMBL" id="MBT1710970.1"/>
    </source>
</evidence>
<dbReference type="InterPro" id="IPR033985">
    <property type="entry name" value="SusD-like_N"/>
</dbReference>
<dbReference type="InterPro" id="IPR012944">
    <property type="entry name" value="SusD_RagB_dom"/>
</dbReference>
<evidence type="ECO:0000256" key="3">
    <source>
        <dbReference type="ARBA" id="ARBA00022729"/>
    </source>
</evidence>
<dbReference type="Proteomes" id="UP001319080">
    <property type="component" value="Unassembled WGS sequence"/>
</dbReference>